<keyword evidence="4 8" id="KW-0808">Transferase</keyword>
<dbReference type="PROSITE" id="PS51186">
    <property type="entry name" value="GNAT"/>
    <property type="match status" value="1"/>
</dbReference>
<comment type="pathway">
    <text evidence="8">Nucleotide-sugar biosynthesis; UDP-N-acetyl-alpha-D-glucosamine biosynthesis; N-acetyl-alpha-D-glucosamine 1-phosphate from alpha-D-glucosamine 6-phosphate (route I): step 1/2.</text>
</comment>
<evidence type="ECO:0000256" key="8">
    <source>
        <dbReference type="RuleBase" id="RU365086"/>
    </source>
</evidence>
<comment type="catalytic activity">
    <reaction evidence="8">
        <text>D-glucosamine 6-phosphate + acetyl-CoA = N-acetyl-D-glucosamine 6-phosphate + CoA + H(+)</text>
        <dbReference type="Rhea" id="RHEA:10292"/>
        <dbReference type="ChEBI" id="CHEBI:15378"/>
        <dbReference type="ChEBI" id="CHEBI:57287"/>
        <dbReference type="ChEBI" id="CHEBI:57288"/>
        <dbReference type="ChEBI" id="CHEBI:57513"/>
        <dbReference type="ChEBI" id="CHEBI:58725"/>
        <dbReference type="EC" id="2.3.1.4"/>
    </reaction>
</comment>
<evidence type="ECO:0000256" key="2">
    <source>
        <dbReference type="ARBA" id="ARBA00004586"/>
    </source>
</evidence>
<evidence type="ECO:0000256" key="3">
    <source>
        <dbReference type="ARBA" id="ARBA00011738"/>
    </source>
</evidence>
<reference evidence="10 11" key="1">
    <citation type="journal article" date="2018" name="Nat. Ecol. Evol.">
        <title>Pezizomycetes genomes reveal the molecular basis of ectomycorrhizal truffle lifestyle.</title>
        <authorList>
            <person name="Murat C."/>
            <person name="Payen T."/>
            <person name="Noel B."/>
            <person name="Kuo A."/>
            <person name="Morin E."/>
            <person name="Chen J."/>
            <person name="Kohler A."/>
            <person name="Krizsan K."/>
            <person name="Balestrini R."/>
            <person name="Da Silva C."/>
            <person name="Montanini B."/>
            <person name="Hainaut M."/>
            <person name="Levati E."/>
            <person name="Barry K.W."/>
            <person name="Belfiori B."/>
            <person name="Cichocki N."/>
            <person name="Clum A."/>
            <person name="Dockter R.B."/>
            <person name="Fauchery L."/>
            <person name="Guy J."/>
            <person name="Iotti M."/>
            <person name="Le Tacon F."/>
            <person name="Lindquist E.A."/>
            <person name="Lipzen A."/>
            <person name="Malagnac F."/>
            <person name="Mello A."/>
            <person name="Molinier V."/>
            <person name="Miyauchi S."/>
            <person name="Poulain J."/>
            <person name="Riccioni C."/>
            <person name="Rubini A."/>
            <person name="Sitrit Y."/>
            <person name="Splivallo R."/>
            <person name="Traeger S."/>
            <person name="Wang M."/>
            <person name="Zifcakova L."/>
            <person name="Wipf D."/>
            <person name="Zambonelli A."/>
            <person name="Paolocci F."/>
            <person name="Nowrousian M."/>
            <person name="Ottonello S."/>
            <person name="Baldrian P."/>
            <person name="Spatafora J.W."/>
            <person name="Henrissat B."/>
            <person name="Nagy L.G."/>
            <person name="Aury J.M."/>
            <person name="Wincker P."/>
            <person name="Grigoriev I.V."/>
            <person name="Bonfante P."/>
            <person name="Martin F.M."/>
        </authorList>
    </citation>
    <scope>NUCLEOTIDE SEQUENCE [LARGE SCALE GENOMIC DNA]</scope>
    <source>
        <strain evidence="10 11">RN42</strain>
    </source>
</reference>
<evidence type="ECO:0000256" key="5">
    <source>
        <dbReference type="ARBA" id="ARBA00022824"/>
    </source>
</evidence>
<comment type="similarity">
    <text evidence="8">Belongs to the acetyltransferase family. GNA1 subfamily.</text>
</comment>
<evidence type="ECO:0000256" key="1">
    <source>
        <dbReference type="ARBA" id="ARBA00004184"/>
    </source>
</evidence>
<accession>A0A3N4IQN8</accession>
<keyword evidence="11" id="KW-1185">Reference proteome</keyword>
<dbReference type="STRING" id="1160509.A0A3N4IQN8"/>
<dbReference type="Pfam" id="PF00583">
    <property type="entry name" value="Acetyltransf_1"/>
    <property type="match status" value="1"/>
</dbReference>
<keyword evidence="6" id="KW-0472">Membrane</keyword>
<dbReference type="SUPFAM" id="SSF55729">
    <property type="entry name" value="Acyl-CoA N-acyltransferases (Nat)"/>
    <property type="match status" value="1"/>
</dbReference>
<gene>
    <name evidence="10" type="ORF">BJ508DRAFT_356811</name>
</gene>
<protein>
    <recommendedName>
        <fullName evidence="8">Glucosamine 6-phosphate N-acetyltransferase</fullName>
        <ecNumber evidence="8">2.3.1.4</ecNumber>
    </recommendedName>
</protein>
<dbReference type="GO" id="GO:0006048">
    <property type="term" value="P:UDP-N-acetylglucosamine biosynthetic process"/>
    <property type="evidence" value="ECO:0007669"/>
    <property type="project" value="UniProtKB-UniRule"/>
</dbReference>
<dbReference type="AlphaFoldDB" id="A0A3N4IQN8"/>
<dbReference type="FunFam" id="3.40.630.30:FF:000048">
    <property type="entry name" value="Glucosamine 6-phosphate N-acetyltransferase"/>
    <property type="match status" value="1"/>
</dbReference>
<evidence type="ECO:0000256" key="4">
    <source>
        <dbReference type="ARBA" id="ARBA00022679"/>
    </source>
</evidence>
<dbReference type="OrthoDB" id="10039976at2759"/>
<proteinExistence type="inferred from homology"/>
<comment type="subcellular location">
    <subcellularLocation>
        <location evidence="1">Endomembrane system</location>
        <topology evidence="1">Peripheral membrane protein</topology>
    </subcellularLocation>
    <subcellularLocation>
        <location evidence="2">Endoplasmic reticulum membrane</location>
    </subcellularLocation>
</comment>
<keyword evidence="5" id="KW-0256">Endoplasmic reticulum</keyword>
<dbReference type="InterPro" id="IPR039143">
    <property type="entry name" value="GNPNAT1-like"/>
</dbReference>
<dbReference type="Gene3D" id="3.40.630.30">
    <property type="match status" value="1"/>
</dbReference>
<evidence type="ECO:0000259" key="9">
    <source>
        <dbReference type="PROSITE" id="PS51186"/>
    </source>
</evidence>
<organism evidence="10 11">
    <name type="scientific">Ascobolus immersus RN42</name>
    <dbReference type="NCBI Taxonomy" id="1160509"/>
    <lineage>
        <taxon>Eukaryota</taxon>
        <taxon>Fungi</taxon>
        <taxon>Dikarya</taxon>
        <taxon>Ascomycota</taxon>
        <taxon>Pezizomycotina</taxon>
        <taxon>Pezizomycetes</taxon>
        <taxon>Pezizales</taxon>
        <taxon>Ascobolaceae</taxon>
        <taxon>Ascobolus</taxon>
    </lineage>
</organism>
<evidence type="ECO:0000256" key="6">
    <source>
        <dbReference type="ARBA" id="ARBA00023136"/>
    </source>
</evidence>
<dbReference type="EC" id="2.3.1.4" evidence="8"/>
<evidence type="ECO:0000313" key="11">
    <source>
        <dbReference type="Proteomes" id="UP000275078"/>
    </source>
</evidence>
<keyword evidence="7 8" id="KW-0012">Acyltransferase</keyword>
<dbReference type="GO" id="GO:0005789">
    <property type="term" value="C:endoplasmic reticulum membrane"/>
    <property type="evidence" value="ECO:0007669"/>
    <property type="project" value="UniProtKB-SubCell"/>
</dbReference>
<dbReference type="PANTHER" id="PTHR13355">
    <property type="entry name" value="GLUCOSAMINE 6-PHOSPHATE N-ACETYLTRANSFERASE"/>
    <property type="match status" value="1"/>
</dbReference>
<evidence type="ECO:0000256" key="7">
    <source>
        <dbReference type="ARBA" id="ARBA00023315"/>
    </source>
</evidence>
<evidence type="ECO:0000313" key="10">
    <source>
        <dbReference type="EMBL" id="RPA88035.1"/>
    </source>
</evidence>
<dbReference type="InterPro" id="IPR000182">
    <property type="entry name" value="GNAT_dom"/>
</dbReference>
<dbReference type="Proteomes" id="UP000275078">
    <property type="component" value="Unassembled WGS sequence"/>
</dbReference>
<dbReference type="EMBL" id="ML119645">
    <property type="protein sequence ID" value="RPA88035.1"/>
    <property type="molecule type" value="Genomic_DNA"/>
</dbReference>
<feature type="domain" description="N-acetyltransferase" evidence="9">
    <location>
        <begin position="38"/>
        <end position="187"/>
    </location>
</feature>
<dbReference type="CDD" id="cd04301">
    <property type="entry name" value="NAT_SF"/>
    <property type="match status" value="1"/>
</dbReference>
<dbReference type="InterPro" id="IPR016181">
    <property type="entry name" value="Acyl_CoA_acyltransferase"/>
</dbReference>
<dbReference type="UniPathway" id="UPA00113">
    <property type="reaction ID" value="UER00529"/>
</dbReference>
<dbReference type="GO" id="GO:0004343">
    <property type="term" value="F:glucosamine 6-phosphate N-acetyltransferase activity"/>
    <property type="evidence" value="ECO:0007669"/>
    <property type="project" value="UniProtKB-UniRule"/>
</dbReference>
<sequence length="187" mass="20927">MSTFLSNATPSCPVTPLFAASLLPTPGKDTPTALPENYKLRPLNKQDYTKGFLDVLRQLTTVGDITEEQWNERYDWMKKREGEYFVVAIEDGEGKVVGCGTLVVERKFLRNLGLVGHIEDIAVDSNQRKKNLGKIIIETLDFLAKNAGCYKSILDCSEHNVGFYEKCGHKVAGTQMAQYYGDSKPKQ</sequence>
<comment type="subunit">
    <text evidence="3">Homodimer.</text>
</comment>
<name>A0A3N4IQN8_ASCIM</name>
<dbReference type="PANTHER" id="PTHR13355:SF11">
    <property type="entry name" value="GLUCOSAMINE 6-PHOSPHATE N-ACETYLTRANSFERASE"/>
    <property type="match status" value="1"/>
</dbReference>